<proteinExistence type="predicted"/>
<sequence>MHGKRSLRLCSLVVSGCLLGACKDGEDEKSYDCSVFPAAESSPYILPWHVGHKYVARPHAARETTLMRYAIDVPMPIGTDILAIRAGVVIGVIENYVDGDNTPGHENWVFVRHEDNTVAAYAHLTNMGAVVEVGESVAQGALIGWSGHTGNSTEPHLHFDVRPACLGGLPCTSLPSETVPLNFRNAQPSRGDLSCGLRAGVSYTALAE</sequence>
<keyword evidence="3" id="KW-1185">Reference proteome</keyword>
<dbReference type="SUPFAM" id="SSF51261">
    <property type="entry name" value="Duplicated hybrid motif"/>
    <property type="match status" value="1"/>
</dbReference>
<dbReference type="PANTHER" id="PTHR21666">
    <property type="entry name" value="PEPTIDASE-RELATED"/>
    <property type="match status" value="1"/>
</dbReference>
<comment type="caution">
    <text evidence="2">The sequence shown here is derived from an EMBL/GenBank/DDBJ whole genome shotgun (WGS) entry which is preliminary data.</text>
</comment>
<evidence type="ECO:0000259" key="1">
    <source>
        <dbReference type="Pfam" id="PF01551"/>
    </source>
</evidence>
<reference evidence="3" key="1">
    <citation type="submission" date="2020-01" db="EMBL/GenBank/DDBJ databases">
        <title>'Steroidobacter agaridevorans' sp. nov., agar-degrading bacteria isolated from rhizosphere soils.</title>
        <authorList>
            <person name="Ikenaga M."/>
            <person name="Kataoka M."/>
            <person name="Murouchi A."/>
            <person name="Katsuragi S."/>
            <person name="Sakai M."/>
        </authorList>
    </citation>
    <scope>NUCLEOTIDE SEQUENCE [LARGE SCALE GENOMIC DNA]</scope>
    <source>
        <strain evidence="3">YU21-B</strain>
    </source>
</reference>
<evidence type="ECO:0000313" key="3">
    <source>
        <dbReference type="Proteomes" id="UP000445000"/>
    </source>
</evidence>
<accession>A0A829YN05</accession>
<dbReference type="InterPro" id="IPR016047">
    <property type="entry name" value="M23ase_b-sheet_dom"/>
</dbReference>
<dbReference type="PROSITE" id="PS51257">
    <property type="entry name" value="PROKAR_LIPOPROTEIN"/>
    <property type="match status" value="1"/>
</dbReference>
<dbReference type="Gene3D" id="2.70.70.10">
    <property type="entry name" value="Glucose Permease (Domain IIA)"/>
    <property type="match status" value="1"/>
</dbReference>
<dbReference type="PANTHER" id="PTHR21666:SF270">
    <property type="entry name" value="MUREIN HYDROLASE ACTIVATOR ENVC"/>
    <property type="match status" value="1"/>
</dbReference>
<dbReference type="EMBL" id="BLJN01000008">
    <property type="protein sequence ID" value="GFE84088.1"/>
    <property type="molecule type" value="Genomic_DNA"/>
</dbReference>
<feature type="domain" description="M23ase beta-sheet core" evidence="1">
    <location>
        <begin position="68"/>
        <end position="163"/>
    </location>
</feature>
<dbReference type="Pfam" id="PF01551">
    <property type="entry name" value="Peptidase_M23"/>
    <property type="match status" value="1"/>
</dbReference>
<name>A0A829YN05_9GAMM</name>
<gene>
    <name evidence="2" type="ORF">GCM10011487_60880</name>
</gene>
<dbReference type="InterPro" id="IPR011055">
    <property type="entry name" value="Dup_hybrid_motif"/>
</dbReference>
<dbReference type="InterPro" id="IPR050570">
    <property type="entry name" value="Cell_wall_metabolism_enzyme"/>
</dbReference>
<dbReference type="CDD" id="cd12797">
    <property type="entry name" value="M23_peptidase"/>
    <property type="match status" value="1"/>
</dbReference>
<dbReference type="Proteomes" id="UP000445000">
    <property type="component" value="Unassembled WGS sequence"/>
</dbReference>
<evidence type="ECO:0000313" key="2">
    <source>
        <dbReference type="EMBL" id="GFE84088.1"/>
    </source>
</evidence>
<protein>
    <recommendedName>
        <fullName evidence="1">M23ase beta-sheet core domain-containing protein</fullName>
    </recommendedName>
</protein>
<dbReference type="GO" id="GO:0004222">
    <property type="term" value="F:metalloendopeptidase activity"/>
    <property type="evidence" value="ECO:0007669"/>
    <property type="project" value="TreeGrafter"/>
</dbReference>
<organism evidence="2 3">
    <name type="scientific">Steroidobacter agaridevorans</name>
    <dbReference type="NCBI Taxonomy" id="2695856"/>
    <lineage>
        <taxon>Bacteria</taxon>
        <taxon>Pseudomonadati</taxon>
        <taxon>Pseudomonadota</taxon>
        <taxon>Gammaproteobacteria</taxon>
        <taxon>Steroidobacterales</taxon>
        <taxon>Steroidobacteraceae</taxon>
        <taxon>Steroidobacter</taxon>
    </lineage>
</organism>
<dbReference type="AlphaFoldDB" id="A0A829YN05"/>